<proteinExistence type="predicted"/>
<name>A0ABN8YE87_RANTA</name>
<gene>
    <name evidence="1" type="ORF">MRATA1EN1_LOCUS8815</name>
</gene>
<keyword evidence="2" id="KW-1185">Reference proteome</keyword>
<reference evidence="1" key="1">
    <citation type="submission" date="2023-04" db="EMBL/GenBank/DDBJ databases">
        <authorList>
            <consortium name="ELIXIR-Norway"/>
        </authorList>
    </citation>
    <scope>NUCLEOTIDE SEQUENCE [LARGE SCALE GENOMIC DNA]</scope>
</reference>
<sequence length="110" mass="12307">MSWVEAGHHVVNFFHLVGVSVSTRQLTGRGSECCLLAVEQELKVLDYALNEDVVIVWSPLFFVFACSHFSNKRILCLEFFMDKSLAEHLWARALGSCCLTVSLARGVRCG</sequence>
<dbReference type="Proteomes" id="UP001176941">
    <property type="component" value="Chromosome 19"/>
</dbReference>
<organism evidence="1 2">
    <name type="scientific">Rangifer tarandus platyrhynchus</name>
    <name type="common">Svalbard reindeer</name>
    <dbReference type="NCBI Taxonomy" id="3082113"/>
    <lineage>
        <taxon>Eukaryota</taxon>
        <taxon>Metazoa</taxon>
        <taxon>Chordata</taxon>
        <taxon>Craniata</taxon>
        <taxon>Vertebrata</taxon>
        <taxon>Euteleostomi</taxon>
        <taxon>Mammalia</taxon>
        <taxon>Eutheria</taxon>
        <taxon>Laurasiatheria</taxon>
        <taxon>Artiodactyla</taxon>
        <taxon>Ruminantia</taxon>
        <taxon>Pecora</taxon>
        <taxon>Cervidae</taxon>
        <taxon>Odocoileinae</taxon>
        <taxon>Rangifer</taxon>
    </lineage>
</organism>
<accession>A0ABN8YE87</accession>
<protein>
    <submittedName>
        <fullName evidence="1">Uncharacterized protein</fullName>
    </submittedName>
</protein>
<evidence type="ECO:0000313" key="2">
    <source>
        <dbReference type="Proteomes" id="UP001176941"/>
    </source>
</evidence>
<evidence type="ECO:0000313" key="1">
    <source>
        <dbReference type="EMBL" id="CAI9159853.1"/>
    </source>
</evidence>
<dbReference type="EMBL" id="OX459955">
    <property type="protein sequence ID" value="CAI9159853.1"/>
    <property type="molecule type" value="Genomic_DNA"/>
</dbReference>